<dbReference type="PANTHER" id="PTHR36440:SF1">
    <property type="entry name" value="PUTATIVE (AFU_ORTHOLOGUE AFUA_8G07350)-RELATED"/>
    <property type="match status" value="1"/>
</dbReference>
<dbReference type="OrthoDB" id="9794183at2"/>
<dbReference type="InterPro" id="IPR013096">
    <property type="entry name" value="Cupin_2"/>
</dbReference>
<organism evidence="2 3">
    <name type="scientific">Hymenobacter sedentarius</name>
    <dbReference type="NCBI Taxonomy" id="1411621"/>
    <lineage>
        <taxon>Bacteria</taxon>
        <taxon>Pseudomonadati</taxon>
        <taxon>Bacteroidota</taxon>
        <taxon>Cytophagia</taxon>
        <taxon>Cytophagales</taxon>
        <taxon>Hymenobacteraceae</taxon>
        <taxon>Hymenobacter</taxon>
    </lineage>
</organism>
<dbReference type="PANTHER" id="PTHR36440">
    <property type="entry name" value="PUTATIVE (AFU_ORTHOLOGUE AFUA_8G07350)-RELATED"/>
    <property type="match status" value="1"/>
</dbReference>
<dbReference type="RefSeq" id="WP_068189896.1">
    <property type="nucleotide sequence ID" value="NZ_CP013909.1"/>
</dbReference>
<evidence type="ECO:0000313" key="3">
    <source>
        <dbReference type="Proteomes" id="UP000059542"/>
    </source>
</evidence>
<gene>
    <name evidence="2" type="ORF">AUC43_03240</name>
</gene>
<protein>
    <submittedName>
        <fullName evidence="2">Cupin</fullName>
    </submittedName>
</protein>
<dbReference type="SUPFAM" id="SSF51182">
    <property type="entry name" value="RmlC-like cupins"/>
    <property type="match status" value="1"/>
</dbReference>
<sequence>MTEPKEIIRIGALELRFLLDGDDTDERMVVFEFSVPPGAKVPAPHYHEEVDELVYGLAGTMSTTVGGLLQAIGPGDRRFIPRGVVHHHANLGSETATLLTVLTPASIGPAYFRELGALLQAGGPPDPARVQKIMAKYGLVVA</sequence>
<proteinExistence type="predicted"/>
<dbReference type="InterPro" id="IPR014710">
    <property type="entry name" value="RmlC-like_jellyroll"/>
</dbReference>
<name>A0A0U3SDH4_9BACT</name>
<dbReference type="Pfam" id="PF07883">
    <property type="entry name" value="Cupin_2"/>
    <property type="match status" value="1"/>
</dbReference>
<feature type="domain" description="Cupin type-2" evidence="1">
    <location>
        <begin position="32"/>
        <end position="101"/>
    </location>
</feature>
<evidence type="ECO:0000313" key="2">
    <source>
        <dbReference type="EMBL" id="ALW84196.1"/>
    </source>
</evidence>
<accession>A0A0U3SDH4</accession>
<dbReference type="KEGG" id="hyg:AUC43_03240"/>
<dbReference type="Proteomes" id="UP000059542">
    <property type="component" value="Chromosome"/>
</dbReference>
<dbReference type="InterPro" id="IPR011051">
    <property type="entry name" value="RmlC_Cupin_sf"/>
</dbReference>
<dbReference type="EMBL" id="CP013909">
    <property type="protein sequence ID" value="ALW84196.1"/>
    <property type="molecule type" value="Genomic_DNA"/>
</dbReference>
<evidence type="ECO:0000259" key="1">
    <source>
        <dbReference type="Pfam" id="PF07883"/>
    </source>
</evidence>
<dbReference type="Gene3D" id="2.60.120.10">
    <property type="entry name" value="Jelly Rolls"/>
    <property type="match status" value="1"/>
</dbReference>
<dbReference type="InterPro" id="IPR053146">
    <property type="entry name" value="QDO-like"/>
</dbReference>
<reference evidence="2 3" key="1">
    <citation type="submission" date="2015-12" db="EMBL/GenBank/DDBJ databases">
        <authorList>
            <person name="Shamseldin A."/>
            <person name="Moawad H."/>
            <person name="Abd El-Rahim W.M."/>
            <person name="Sadowsky M.J."/>
        </authorList>
    </citation>
    <scope>NUCLEOTIDE SEQUENCE [LARGE SCALE GENOMIC DNA]</scope>
    <source>
        <strain evidence="2 3">DG5B</strain>
    </source>
</reference>
<dbReference type="AlphaFoldDB" id="A0A0U3SDH4"/>
<keyword evidence="3" id="KW-1185">Reference proteome</keyword>